<keyword evidence="7" id="KW-0325">Glycoprotein</keyword>
<keyword evidence="5" id="KW-0654">Proteoglycan</keyword>
<protein>
    <submittedName>
        <fullName evidence="12">Uncharacterized protein</fullName>
    </submittedName>
</protein>
<comment type="subcellular location">
    <subcellularLocation>
        <location evidence="10">Endomembrane system</location>
        <topology evidence="10">Lipid-anchor</topology>
    </subcellularLocation>
    <subcellularLocation>
        <location evidence="1">Membrane</location>
        <topology evidence="1">Lipid-anchor</topology>
        <topology evidence="1">GPI-anchor</topology>
    </subcellularLocation>
</comment>
<dbReference type="Proteomes" id="UP001630127">
    <property type="component" value="Unassembled WGS sequence"/>
</dbReference>
<evidence type="ECO:0000313" key="12">
    <source>
        <dbReference type="EMBL" id="KAL3534023.1"/>
    </source>
</evidence>
<feature type="transmembrane region" description="Helical" evidence="11">
    <location>
        <begin position="75"/>
        <end position="96"/>
    </location>
</feature>
<evidence type="ECO:0000256" key="9">
    <source>
        <dbReference type="ARBA" id="ARBA00023288"/>
    </source>
</evidence>
<dbReference type="EMBL" id="JBJUIK010000003">
    <property type="protein sequence ID" value="KAL3534023.1"/>
    <property type="molecule type" value="Genomic_DNA"/>
</dbReference>
<keyword evidence="4" id="KW-0732">Signal</keyword>
<dbReference type="GO" id="GO:0098552">
    <property type="term" value="C:side of membrane"/>
    <property type="evidence" value="ECO:0007669"/>
    <property type="project" value="UniProtKB-KW"/>
</dbReference>
<feature type="transmembrane region" description="Helical" evidence="11">
    <location>
        <begin position="108"/>
        <end position="127"/>
    </location>
</feature>
<evidence type="ECO:0000256" key="2">
    <source>
        <dbReference type="ARBA" id="ARBA00005835"/>
    </source>
</evidence>
<evidence type="ECO:0000256" key="1">
    <source>
        <dbReference type="ARBA" id="ARBA00004589"/>
    </source>
</evidence>
<evidence type="ECO:0000256" key="3">
    <source>
        <dbReference type="ARBA" id="ARBA00022622"/>
    </source>
</evidence>
<evidence type="ECO:0000256" key="10">
    <source>
        <dbReference type="ARBA" id="ARBA00037868"/>
    </source>
</evidence>
<dbReference type="PANTHER" id="PTHR34114:SF11">
    <property type="entry name" value="ARABINOGALACTAN PROTEIN 13-RELATED"/>
    <property type="match status" value="1"/>
</dbReference>
<name>A0ABD3AS46_9GENT</name>
<keyword evidence="8" id="KW-0379">Hydroxylation</keyword>
<proteinExistence type="inferred from homology"/>
<dbReference type="PANTHER" id="PTHR34114">
    <property type="entry name" value="ARABINOGALACTAN PEPTIDE 1"/>
    <property type="match status" value="1"/>
</dbReference>
<keyword evidence="6 11" id="KW-0472">Membrane</keyword>
<evidence type="ECO:0000256" key="7">
    <source>
        <dbReference type="ARBA" id="ARBA00023180"/>
    </source>
</evidence>
<sequence length="128" mass="14258">MEKKKKQNQPEPLVGICEKLRLTGQNSDCPSSRIYIYRAHQRPILVNKTQYYFLNPNFILNFQNQERMEAMKMKVVVVAVMMMMAMAFSAVQNVAAVEAPAPAPASDASLFVPTVFASVAALAMGLLF</sequence>
<evidence type="ECO:0000256" key="4">
    <source>
        <dbReference type="ARBA" id="ARBA00022729"/>
    </source>
</evidence>
<evidence type="ECO:0000256" key="8">
    <source>
        <dbReference type="ARBA" id="ARBA00023278"/>
    </source>
</evidence>
<comment type="caution">
    <text evidence="12">The sequence shown here is derived from an EMBL/GenBank/DDBJ whole genome shotgun (WGS) entry which is preliminary data.</text>
</comment>
<dbReference type="InterPro" id="IPR039281">
    <property type="entry name" value="AGP3/12/13/14/21"/>
</dbReference>
<evidence type="ECO:0000256" key="11">
    <source>
        <dbReference type="SAM" id="Phobius"/>
    </source>
</evidence>
<accession>A0ABD3AS46</accession>
<reference evidence="12 13" key="1">
    <citation type="submission" date="2024-11" db="EMBL/GenBank/DDBJ databases">
        <title>A near-complete genome assembly of Cinchona calisaya.</title>
        <authorList>
            <person name="Lian D.C."/>
            <person name="Zhao X.W."/>
            <person name="Wei L."/>
        </authorList>
    </citation>
    <scope>NUCLEOTIDE SEQUENCE [LARGE SCALE GENOMIC DNA]</scope>
    <source>
        <tissue evidence="12">Nenye</tissue>
    </source>
</reference>
<keyword evidence="11" id="KW-1133">Transmembrane helix</keyword>
<keyword evidence="11" id="KW-0812">Transmembrane</keyword>
<comment type="similarity">
    <text evidence="2">Belongs to the AG-peptide AGP family.</text>
</comment>
<evidence type="ECO:0000256" key="5">
    <source>
        <dbReference type="ARBA" id="ARBA00022974"/>
    </source>
</evidence>
<evidence type="ECO:0000313" key="13">
    <source>
        <dbReference type="Proteomes" id="UP001630127"/>
    </source>
</evidence>
<gene>
    <name evidence="12" type="ORF">ACH5RR_007544</name>
</gene>
<dbReference type="AlphaFoldDB" id="A0ABD3AS46"/>
<keyword evidence="13" id="KW-1185">Reference proteome</keyword>
<organism evidence="12 13">
    <name type="scientific">Cinchona calisaya</name>
    <dbReference type="NCBI Taxonomy" id="153742"/>
    <lineage>
        <taxon>Eukaryota</taxon>
        <taxon>Viridiplantae</taxon>
        <taxon>Streptophyta</taxon>
        <taxon>Embryophyta</taxon>
        <taxon>Tracheophyta</taxon>
        <taxon>Spermatophyta</taxon>
        <taxon>Magnoliopsida</taxon>
        <taxon>eudicotyledons</taxon>
        <taxon>Gunneridae</taxon>
        <taxon>Pentapetalae</taxon>
        <taxon>asterids</taxon>
        <taxon>lamiids</taxon>
        <taxon>Gentianales</taxon>
        <taxon>Rubiaceae</taxon>
        <taxon>Cinchonoideae</taxon>
        <taxon>Cinchoneae</taxon>
        <taxon>Cinchona</taxon>
    </lineage>
</organism>
<keyword evidence="3" id="KW-0336">GPI-anchor</keyword>
<dbReference type="GO" id="GO:0012505">
    <property type="term" value="C:endomembrane system"/>
    <property type="evidence" value="ECO:0007669"/>
    <property type="project" value="UniProtKB-SubCell"/>
</dbReference>
<evidence type="ECO:0000256" key="6">
    <source>
        <dbReference type="ARBA" id="ARBA00023136"/>
    </source>
</evidence>
<keyword evidence="9" id="KW-0449">Lipoprotein</keyword>